<dbReference type="RefSeq" id="WP_208831698.1">
    <property type="nucleotide sequence ID" value="NZ_CP072110.1"/>
</dbReference>
<dbReference type="PANTHER" id="PTHR43155:SF2">
    <property type="entry name" value="CYCLIC DI-GMP PHOSPHODIESTERASE PA4108"/>
    <property type="match status" value="1"/>
</dbReference>
<feature type="domain" description="HD-GYP" evidence="1">
    <location>
        <begin position="126"/>
        <end position="326"/>
    </location>
</feature>
<dbReference type="KEGG" id="psym:J1N51_13090"/>
<dbReference type="InterPro" id="IPR037522">
    <property type="entry name" value="HD_GYP_dom"/>
</dbReference>
<protein>
    <submittedName>
        <fullName evidence="2">HD domain-containing protein</fullName>
    </submittedName>
</protein>
<name>A0A975HI08_9GAMM</name>
<dbReference type="Gene3D" id="1.10.3210.10">
    <property type="entry name" value="Hypothetical protein af1432"/>
    <property type="match status" value="1"/>
</dbReference>
<sequence>MSEGLQRIPITKLKPGQYVVDISQQLGHIKVASSGRVKSQHDINEMIAKGIVAVTVDLGEENQHVEEDNFAFQDTFGQVKFAIEIESAKEATTKLTEVLTDSFNKIRTNDLFDVNALHFAAMEFIASIYRNMAPALAIVRTTYYPDFQVGHALRCAAYFAAMLRKMKWSPQEAQNWVMGALLHDIGKLSMDAGIQNPNNKEITPKQRAENEFVVSEHVKRGVEIATTVGSLTKDTLQVIEMHHERLDGSGYPSGAKLTDLNDAMRIFCIVNEFDVLTRVAAGGKPLGVLQAYRKLMKLDKEFDNDMLQRFIHNIGVYPPGTLVLLKSGKVGLVLDNSGNHLRPNIKLIYNANMAHHIKPKIYDLSVQLNEEIEGVYYGNKRGIFAENYL</sequence>
<reference evidence="2" key="1">
    <citation type="submission" date="2021-03" db="EMBL/GenBank/DDBJ databases">
        <title>Description of Psychrosphaera ytuae sp. nov. isolated from deep sea sediment of South China Sea.</title>
        <authorList>
            <person name="Zhang J."/>
            <person name="Xu X.-D."/>
        </authorList>
    </citation>
    <scope>NUCLEOTIDE SEQUENCE</scope>
    <source>
        <strain evidence="2">MTZ26</strain>
    </source>
</reference>
<dbReference type="InterPro" id="IPR006675">
    <property type="entry name" value="HDIG_dom"/>
</dbReference>
<dbReference type="Proteomes" id="UP000682739">
    <property type="component" value="Chromosome"/>
</dbReference>
<dbReference type="AlphaFoldDB" id="A0A975HI08"/>
<dbReference type="Pfam" id="PF13487">
    <property type="entry name" value="HD_5"/>
    <property type="match status" value="1"/>
</dbReference>
<dbReference type="PROSITE" id="PS51832">
    <property type="entry name" value="HD_GYP"/>
    <property type="match status" value="1"/>
</dbReference>
<gene>
    <name evidence="2" type="ORF">J1N51_13090</name>
</gene>
<dbReference type="Pfam" id="PF11871">
    <property type="entry name" value="DUF3391"/>
    <property type="match status" value="1"/>
</dbReference>
<organism evidence="2 3">
    <name type="scientific">Psychrosphaera ytuae</name>
    <dbReference type="NCBI Taxonomy" id="2820710"/>
    <lineage>
        <taxon>Bacteria</taxon>
        <taxon>Pseudomonadati</taxon>
        <taxon>Pseudomonadota</taxon>
        <taxon>Gammaproteobacteria</taxon>
        <taxon>Alteromonadales</taxon>
        <taxon>Pseudoalteromonadaceae</taxon>
        <taxon>Psychrosphaera</taxon>
    </lineage>
</organism>
<evidence type="ECO:0000313" key="3">
    <source>
        <dbReference type="Proteomes" id="UP000682739"/>
    </source>
</evidence>
<dbReference type="PANTHER" id="PTHR43155">
    <property type="entry name" value="CYCLIC DI-GMP PHOSPHODIESTERASE PA4108-RELATED"/>
    <property type="match status" value="1"/>
</dbReference>
<dbReference type="CDD" id="cd00077">
    <property type="entry name" value="HDc"/>
    <property type="match status" value="1"/>
</dbReference>
<dbReference type="SUPFAM" id="SSF109604">
    <property type="entry name" value="HD-domain/PDEase-like"/>
    <property type="match status" value="1"/>
</dbReference>
<keyword evidence="3" id="KW-1185">Reference proteome</keyword>
<dbReference type="GO" id="GO:0008081">
    <property type="term" value="F:phosphoric diester hydrolase activity"/>
    <property type="evidence" value="ECO:0007669"/>
    <property type="project" value="UniProtKB-ARBA"/>
</dbReference>
<dbReference type="InterPro" id="IPR021812">
    <property type="entry name" value="DUF3391"/>
</dbReference>
<dbReference type="InterPro" id="IPR003607">
    <property type="entry name" value="HD/PDEase_dom"/>
</dbReference>
<dbReference type="EMBL" id="CP072110">
    <property type="protein sequence ID" value="QTH63643.1"/>
    <property type="molecule type" value="Genomic_DNA"/>
</dbReference>
<dbReference type="NCBIfam" id="TIGR00277">
    <property type="entry name" value="HDIG"/>
    <property type="match status" value="1"/>
</dbReference>
<accession>A0A975HI08</accession>
<proteinExistence type="predicted"/>
<evidence type="ECO:0000259" key="1">
    <source>
        <dbReference type="PROSITE" id="PS51832"/>
    </source>
</evidence>
<evidence type="ECO:0000313" key="2">
    <source>
        <dbReference type="EMBL" id="QTH63643.1"/>
    </source>
</evidence>